<evidence type="ECO:0000313" key="1">
    <source>
        <dbReference type="EMBL" id="MUK90680.1"/>
    </source>
</evidence>
<organism evidence="1 2">
    <name type="scientific">Ornithinibacillus caprae</name>
    <dbReference type="NCBI Taxonomy" id="2678566"/>
    <lineage>
        <taxon>Bacteria</taxon>
        <taxon>Bacillati</taxon>
        <taxon>Bacillota</taxon>
        <taxon>Bacilli</taxon>
        <taxon>Bacillales</taxon>
        <taxon>Bacillaceae</taxon>
        <taxon>Ornithinibacillus</taxon>
    </lineage>
</organism>
<proteinExistence type="predicted"/>
<dbReference type="AlphaFoldDB" id="A0A6N8FM16"/>
<dbReference type="Proteomes" id="UP000469125">
    <property type="component" value="Unassembled WGS sequence"/>
</dbReference>
<dbReference type="InterPro" id="IPR036291">
    <property type="entry name" value="NAD(P)-bd_dom_sf"/>
</dbReference>
<dbReference type="SUPFAM" id="SSF51735">
    <property type="entry name" value="NAD(P)-binding Rossmann-fold domains"/>
    <property type="match status" value="1"/>
</dbReference>
<accession>A0A6N8FM16</accession>
<dbReference type="EMBL" id="WOCA01000027">
    <property type="protein sequence ID" value="MUK90680.1"/>
    <property type="molecule type" value="Genomic_DNA"/>
</dbReference>
<reference evidence="1 2" key="1">
    <citation type="submission" date="2019-11" db="EMBL/GenBank/DDBJ databases">
        <authorList>
            <person name="Li X."/>
        </authorList>
    </citation>
    <scope>NUCLEOTIDE SEQUENCE [LARGE SCALE GENOMIC DNA]</scope>
    <source>
        <strain evidence="1 2">L9</strain>
    </source>
</reference>
<comment type="caution">
    <text evidence="1">The sequence shown here is derived from an EMBL/GenBank/DDBJ whole genome shotgun (WGS) entry which is preliminary data.</text>
</comment>
<keyword evidence="2" id="KW-1185">Reference proteome</keyword>
<protein>
    <submittedName>
        <fullName evidence="1">Short-chain dehydrogenase</fullName>
    </submittedName>
</protein>
<name>A0A6N8FM16_9BACI</name>
<dbReference type="NCBIfam" id="NF006168">
    <property type="entry name" value="PRK08309.1"/>
    <property type="match status" value="1"/>
</dbReference>
<gene>
    <name evidence="1" type="ORF">GMD78_20195</name>
</gene>
<sequence length="191" mass="22023">MKKEVVLMNDKPHALVIGGTGMLERVCHWLVEQNYFVSVINRNREKFERMRKKNSMPDSFHPLTVDYHDGDQLQGKVAEAVTHFGLPDLVVSWIHSSAPDALPLILEPFKDRQEPWKLIHVQGSSSFFVKENTPVPETCAYRRVYLGFVVEENGSRWLTHDEIANGVIKVIQRDYKETVVGTLKPWSKRPQ</sequence>
<evidence type="ECO:0000313" key="2">
    <source>
        <dbReference type="Proteomes" id="UP000469125"/>
    </source>
</evidence>
<dbReference type="Gene3D" id="3.40.50.720">
    <property type="entry name" value="NAD(P)-binding Rossmann-like Domain"/>
    <property type="match status" value="1"/>
</dbReference>